<keyword evidence="5 8" id="KW-0418">Kinase</keyword>
<dbReference type="GO" id="GO:0009228">
    <property type="term" value="P:thiamine biosynthetic process"/>
    <property type="evidence" value="ECO:0007669"/>
    <property type="project" value="InterPro"/>
</dbReference>
<dbReference type="GO" id="GO:0009229">
    <property type="term" value="P:thiamine diphosphate biosynthetic process"/>
    <property type="evidence" value="ECO:0007669"/>
    <property type="project" value="UniProtKB-UniPathway"/>
</dbReference>
<reference evidence="8 9" key="1">
    <citation type="journal article" date="2018" name="Environ. Microbiol.">
        <title>Genomes of ubiquitous marine and hypersaline Hydrogenovibrio, Thiomicrorhabdus and Thiomicrospira spp. encode a diversity of mechanisms to sustain chemolithoautotrophy in heterogeneous environments.</title>
        <authorList>
            <person name="Scott K.M."/>
            <person name="Williams J."/>
            <person name="Porter C.M.B."/>
            <person name="Russel S."/>
            <person name="Harmer T.L."/>
            <person name="Paul J.H."/>
            <person name="Antonen K.M."/>
            <person name="Bridges M.K."/>
            <person name="Camper G.J."/>
            <person name="Campla C.K."/>
            <person name="Casella L.G."/>
            <person name="Chase E."/>
            <person name="Conrad J.W."/>
            <person name="Cruz M.C."/>
            <person name="Dunlap D.S."/>
            <person name="Duran L."/>
            <person name="Fahsbender E.M."/>
            <person name="Goldsmith D.B."/>
            <person name="Keeley R.F."/>
            <person name="Kondoff M.R."/>
            <person name="Kussy B.I."/>
            <person name="Lane M.K."/>
            <person name="Lawler S."/>
            <person name="Leigh B.A."/>
            <person name="Lewis C."/>
            <person name="Lostal L.M."/>
            <person name="Marking D."/>
            <person name="Mancera P.A."/>
            <person name="McClenthan E.C."/>
            <person name="McIntyre E.A."/>
            <person name="Mine J.A."/>
            <person name="Modi S."/>
            <person name="Moore B.D."/>
            <person name="Morgan W.A."/>
            <person name="Nelson K.M."/>
            <person name="Nguyen K.N."/>
            <person name="Ogburn N."/>
            <person name="Parrino D.G."/>
            <person name="Pedapudi A.D."/>
            <person name="Pelham R.P."/>
            <person name="Preece A.M."/>
            <person name="Rampersad E.A."/>
            <person name="Richardson J.C."/>
            <person name="Rodgers C.M."/>
            <person name="Schaffer B.L."/>
            <person name="Sheridan N.E."/>
            <person name="Solone M.R."/>
            <person name="Staley Z.R."/>
            <person name="Tabuchi M."/>
            <person name="Waide R.J."/>
            <person name="Wanjugi P.W."/>
            <person name="Young S."/>
            <person name="Clum A."/>
            <person name="Daum C."/>
            <person name="Huntemann M."/>
            <person name="Ivanova N."/>
            <person name="Kyrpides N."/>
            <person name="Mikhailova N."/>
            <person name="Palaniappan K."/>
            <person name="Pillay M."/>
            <person name="Reddy T.B.K."/>
            <person name="Shapiro N."/>
            <person name="Stamatis D."/>
            <person name="Varghese N."/>
            <person name="Woyke T."/>
            <person name="Boden R."/>
            <person name="Freyermuth S.K."/>
            <person name="Kerfeld C.A."/>
        </authorList>
    </citation>
    <scope>NUCLEOTIDE SEQUENCE [LARGE SCALE GENOMIC DNA]</scope>
    <source>
        <strain evidence="8 9">JR-2</strain>
    </source>
</reference>
<gene>
    <name evidence="8" type="primary">thiD</name>
    <name evidence="8" type="ORF">EPV75_01005</name>
</gene>
<dbReference type="NCBIfam" id="TIGR00097">
    <property type="entry name" value="HMP-P_kinase"/>
    <property type="match status" value="1"/>
</dbReference>
<dbReference type="EMBL" id="CP035033">
    <property type="protein sequence ID" value="QAB16382.1"/>
    <property type="molecule type" value="Genomic_DNA"/>
</dbReference>
<dbReference type="EC" id="2.7.1.49" evidence="2"/>
<evidence type="ECO:0000256" key="2">
    <source>
        <dbReference type="ARBA" id="ARBA00012135"/>
    </source>
</evidence>
<accession>A0A410H626</accession>
<dbReference type="Gene3D" id="3.40.1190.20">
    <property type="match status" value="1"/>
</dbReference>
<evidence type="ECO:0000256" key="1">
    <source>
        <dbReference type="ARBA" id="ARBA00004948"/>
    </source>
</evidence>
<keyword evidence="6" id="KW-0067">ATP-binding</keyword>
<name>A0A410H626_9GAMM</name>
<dbReference type="UniPathway" id="UPA00060">
    <property type="reaction ID" value="UER00138"/>
</dbReference>
<organism evidence="8 9">
    <name type="scientific">Hydrogenovibrio thermophilus</name>
    <dbReference type="NCBI Taxonomy" id="265883"/>
    <lineage>
        <taxon>Bacteria</taxon>
        <taxon>Pseudomonadati</taxon>
        <taxon>Pseudomonadota</taxon>
        <taxon>Gammaproteobacteria</taxon>
        <taxon>Thiotrichales</taxon>
        <taxon>Piscirickettsiaceae</taxon>
        <taxon>Hydrogenovibrio</taxon>
    </lineage>
</organism>
<evidence type="ECO:0000313" key="8">
    <source>
        <dbReference type="EMBL" id="QAB16382.1"/>
    </source>
</evidence>
<evidence type="ECO:0000256" key="6">
    <source>
        <dbReference type="ARBA" id="ARBA00022840"/>
    </source>
</evidence>
<dbReference type="KEGG" id="htr:EPV75_01005"/>
<evidence type="ECO:0000256" key="5">
    <source>
        <dbReference type="ARBA" id="ARBA00022777"/>
    </source>
</evidence>
<dbReference type="PANTHER" id="PTHR20858:SF17">
    <property type="entry name" value="HYDROXYMETHYLPYRIMIDINE_PHOSPHOMETHYLPYRIMIDINE KINASE THI20-RELATED"/>
    <property type="match status" value="1"/>
</dbReference>
<keyword evidence="4" id="KW-0547">Nucleotide-binding</keyword>
<dbReference type="GO" id="GO:0008902">
    <property type="term" value="F:hydroxymethylpyrimidine kinase activity"/>
    <property type="evidence" value="ECO:0007669"/>
    <property type="project" value="UniProtKB-EC"/>
</dbReference>
<evidence type="ECO:0000259" key="7">
    <source>
        <dbReference type="Pfam" id="PF08543"/>
    </source>
</evidence>
<keyword evidence="3 8" id="KW-0808">Transferase</keyword>
<dbReference type="CDD" id="cd01169">
    <property type="entry name" value="HMPP_kinase"/>
    <property type="match status" value="1"/>
</dbReference>
<dbReference type="PANTHER" id="PTHR20858">
    <property type="entry name" value="PHOSPHOMETHYLPYRIMIDINE KINASE"/>
    <property type="match status" value="1"/>
</dbReference>
<dbReference type="GO" id="GO:0008972">
    <property type="term" value="F:phosphomethylpyrimidine kinase activity"/>
    <property type="evidence" value="ECO:0007669"/>
    <property type="project" value="InterPro"/>
</dbReference>
<dbReference type="AlphaFoldDB" id="A0A410H626"/>
<keyword evidence="9" id="KW-1185">Reference proteome</keyword>
<dbReference type="InterPro" id="IPR013749">
    <property type="entry name" value="PM/HMP-P_kinase-1"/>
</dbReference>
<dbReference type="Pfam" id="PF08543">
    <property type="entry name" value="Phos_pyr_kin"/>
    <property type="match status" value="1"/>
</dbReference>
<dbReference type="InterPro" id="IPR004399">
    <property type="entry name" value="HMP/HMP-P_kinase_dom"/>
</dbReference>
<sequence>MRPTTPTVLTIAGSDPYGGAGIQADLKTIHALGGYGFSALTAVTAQNSQGVQQVEALAAETLHHQLQALFEDVQIDAVKIGMLANAELIDVVATTLQRHPTSAVVLDTVLVSSSGHPLLAADAVSILVEKLFPLADVITPNLPELNHLLDRAPETPADDLVEIEKALCEMGVQAAVLKGGHSGETDAAADILIQPTRGVKSEPKRFSSPRVSTTHTHGTGCVFSSAIATELAQGRTLEEAVGNAKRYLTAWLSQSEALYFHYHDSSTAKRREPIHIRDIRHV</sequence>
<dbReference type="SUPFAM" id="SSF53613">
    <property type="entry name" value="Ribokinase-like"/>
    <property type="match status" value="1"/>
</dbReference>
<dbReference type="InterPro" id="IPR029056">
    <property type="entry name" value="Ribokinase-like"/>
</dbReference>
<protein>
    <recommendedName>
        <fullName evidence="2">hydroxymethylpyrimidine kinase</fullName>
        <ecNumber evidence="2">2.7.1.49</ecNumber>
    </recommendedName>
</protein>
<feature type="domain" description="Pyridoxamine kinase/Phosphomethylpyrimidine kinase" evidence="7">
    <location>
        <begin position="15"/>
        <end position="255"/>
    </location>
</feature>
<evidence type="ECO:0000256" key="3">
    <source>
        <dbReference type="ARBA" id="ARBA00022679"/>
    </source>
</evidence>
<evidence type="ECO:0000256" key="4">
    <source>
        <dbReference type="ARBA" id="ARBA00022741"/>
    </source>
</evidence>
<proteinExistence type="predicted"/>
<comment type="pathway">
    <text evidence="1">Cofactor biosynthesis; thiamine diphosphate biosynthesis.</text>
</comment>
<dbReference type="GO" id="GO:0005829">
    <property type="term" value="C:cytosol"/>
    <property type="evidence" value="ECO:0007669"/>
    <property type="project" value="TreeGrafter"/>
</dbReference>
<dbReference type="Proteomes" id="UP000285478">
    <property type="component" value="Chromosome"/>
</dbReference>
<evidence type="ECO:0000313" key="9">
    <source>
        <dbReference type="Proteomes" id="UP000285478"/>
    </source>
</evidence>
<dbReference type="GO" id="GO:0005524">
    <property type="term" value="F:ATP binding"/>
    <property type="evidence" value="ECO:0007669"/>
    <property type="project" value="UniProtKB-KW"/>
</dbReference>
<dbReference type="FunFam" id="3.40.1190.20:FF:000003">
    <property type="entry name" value="Phosphomethylpyrimidine kinase ThiD"/>
    <property type="match status" value="1"/>
</dbReference>